<dbReference type="InterPro" id="IPR000531">
    <property type="entry name" value="Beta-barrel_TonB"/>
</dbReference>
<dbReference type="AlphaFoldDB" id="Q1N1B1"/>
<keyword evidence="9 16" id="KW-0675">Receptor</keyword>
<dbReference type="GO" id="GO:0044718">
    <property type="term" value="P:siderophore transmembrane transport"/>
    <property type="evidence" value="ECO:0007669"/>
    <property type="project" value="TreeGrafter"/>
</dbReference>
<dbReference type="Gene3D" id="2.40.170.20">
    <property type="entry name" value="TonB-dependent receptor, beta-barrel domain"/>
    <property type="match status" value="1"/>
</dbReference>
<evidence type="ECO:0000259" key="14">
    <source>
        <dbReference type="Pfam" id="PF00593"/>
    </source>
</evidence>
<evidence type="ECO:0000256" key="7">
    <source>
        <dbReference type="ARBA" id="ARBA00023077"/>
    </source>
</evidence>
<dbReference type="InterPro" id="IPR037066">
    <property type="entry name" value="Plug_dom_sf"/>
</dbReference>
<comment type="subcellular location">
    <subcellularLocation>
        <location evidence="1 11">Cell outer membrane</location>
        <topology evidence="1 11">Multi-pass membrane protein</topology>
    </subcellularLocation>
</comment>
<dbReference type="Gene3D" id="2.170.130.10">
    <property type="entry name" value="TonB-dependent receptor, plug domain"/>
    <property type="match status" value="1"/>
</dbReference>
<keyword evidence="5 11" id="KW-0812">Transmembrane</keyword>
<comment type="caution">
    <text evidence="16">The sequence shown here is derived from an EMBL/GenBank/DDBJ whole genome shotgun (WGS) entry which is preliminary data.</text>
</comment>
<dbReference type="InterPro" id="IPR012910">
    <property type="entry name" value="Plug_dom"/>
</dbReference>
<evidence type="ECO:0000256" key="8">
    <source>
        <dbReference type="ARBA" id="ARBA00023136"/>
    </source>
</evidence>
<evidence type="ECO:0000256" key="10">
    <source>
        <dbReference type="ARBA" id="ARBA00023237"/>
    </source>
</evidence>
<accession>Q1N1B1</accession>
<evidence type="ECO:0000256" key="12">
    <source>
        <dbReference type="RuleBase" id="RU003357"/>
    </source>
</evidence>
<keyword evidence="6 13" id="KW-0732">Signal</keyword>
<evidence type="ECO:0000256" key="4">
    <source>
        <dbReference type="ARBA" id="ARBA00022452"/>
    </source>
</evidence>
<evidence type="ECO:0000256" key="13">
    <source>
        <dbReference type="SAM" id="SignalP"/>
    </source>
</evidence>
<dbReference type="Pfam" id="PF00593">
    <property type="entry name" value="TonB_dep_Rec_b-barrel"/>
    <property type="match status" value="1"/>
</dbReference>
<feature type="domain" description="TonB-dependent receptor-like beta-barrel" evidence="14">
    <location>
        <begin position="210"/>
        <end position="670"/>
    </location>
</feature>
<organism evidence="16 17">
    <name type="scientific">Bermanella marisrubri</name>
    <dbReference type="NCBI Taxonomy" id="207949"/>
    <lineage>
        <taxon>Bacteria</taxon>
        <taxon>Pseudomonadati</taxon>
        <taxon>Pseudomonadota</taxon>
        <taxon>Gammaproteobacteria</taxon>
        <taxon>Oceanospirillales</taxon>
        <taxon>Oceanospirillaceae</taxon>
        <taxon>Bermanella</taxon>
    </lineage>
</organism>
<protein>
    <submittedName>
        <fullName evidence="16">Putative TonB-dependent outer membrane receptor protein</fullName>
    </submittedName>
</protein>
<evidence type="ECO:0000259" key="15">
    <source>
        <dbReference type="Pfam" id="PF07715"/>
    </source>
</evidence>
<proteinExistence type="inferred from homology"/>
<dbReference type="EMBL" id="AAQH01000011">
    <property type="protein sequence ID" value="EAT11940.1"/>
    <property type="molecule type" value="Genomic_DNA"/>
</dbReference>
<evidence type="ECO:0000313" key="17">
    <source>
        <dbReference type="Proteomes" id="UP000004263"/>
    </source>
</evidence>
<keyword evidence="8 11" id="KW-0472">Membrane</keyword>
<evidence type="ECO:0000256" key="2">
    <source>
        <dbReference type="ARBA" id="ARBA00008143"/>
    </source>
</evidence>
<keyword evidence="3 11" id="KW-0813">Transport</keyword>
<evidence type="ECO:0000256" key="11">
    <source>
        <dbReference type="PROSITE-ProRule" id="PRU01360"/>
    </source>
</evidence>
<dbReference type="PROSITE" id="PS52016">
    <property type="entry name" value="TONB_DEPENDENT_REC_3"/>
    <property type="match status" value="1"/>
</dbReference>
<dbReference type="PANTHER" id="PTHR30069">
    <property type="entry name" value="TONB-DEPENDENT OUTER MEMBRANE RECEPTOR"/>
    <property type="match status" value="1"/>
</dbReference>
<evidence type="ECO:0000256" key="1">
    <source>
        <dbReference type="ARBA" id="ARBA00004571"/>
    </source>
</evidence>
<dbReference type="Pfam" id="PF07715">
    <property type="entry name" value="Plug"/>
    <property type="match status" value="1"/>
</dbReference>
<feature type="signal peptide" evidence="13">
    <location>
        <begin position="1"/>
        <end position="21"/>
    </location>
</feature>
<evidence type="ECO:0000256" key="6">
    <source>
        <dbReference type="ARBA" id="ARBA00022729"/>
    </source>
</evidence>
<feature type="chain" id="PRO_5004194722" evidence="13">
    <location>
        <begin position="22"/>
        <end position="696"/>
    </location>
</feature>
<keyword evidence="7 12" id="KW-0798">TonB box</keyword>
<evidence type="ECO:0000256" key="5">
    <source>
        <dbReference type="ARBA" id="ARBA00022692"/>
    </source>
</evidence>
<evidence type="ECO:0000256" key="3">
    <source>
        <dbReference type="ARBA" id="ARBA00022448"/>
    </source>
</evidence>
<dbReference type="Proteomes" id="UP000004263">
    <property type="component" value="Unassembled WGS sequence"/>
</dbReference>
<gene>
    <name evidence="16" type="ORF">RED65_11385</name>
</gene>
<dbReference type="InterPro" id="IPR039426">
    <property type="entry name" value="TonB-dep_rcpt-like"/>
</dbReference>
<evidence type="ECO:0000313" key="16">
    <source>
        <dbReference type="EMBL" id="EAT11940.1"/>
    </source>
</evidence>
<keyword evidence="4 11" id="KW-1134">Transmembrane beta strand</keyword>
<name>Q1N1B1_9GAMM</name>
<dbReference type="GO" id="GO:0015344">
    <property type="term" value="F:siderophore uptake transmembrane transporter activity"/>
    <property type="evidence" value="ECO:0007669"/>
    <property type="project" value="TreeGrafter"/>
</dbReference>
<feature type="domain" description="TonB-dependent receptor plug" evidence="15">
    <location>
        <begin position="59"/>
        <end position="145"/>
    </location>
</feature>
<evidence type="ECO:0000256" key="9">
    <source>
        <dbReference type="ARBA" id="ARBA00023170"/>
    </source>
</evidence>
<dbReference type="GO" id="GO:0009279">
    <property type="term" value="C:cell outer membrane"/>
    <property type="evidence" value="ECO:0007669"/>
    <property type="project" value="UniProtKB-SubCell"/>
</dbReference>
<reference evidence="16 17" key="1">
    <citation type="submission" date="2006-03" db="EMBL/GenBank/DDBJ databases">
        <authorList>
            <person name="Pinhassi J."/>
            <person name="Pedros-Alio C."/>
            <person name="Ferriera S."/>
            <person name="Johnson J."/>
            <person name="Kravitz S."/>
            <person name="Halpern A."/>
            <person name="Remington K."/>
            <person name="Beeson K."/>
            <person name="Tran B."/>
            <person name="Rogers Y.-H."/>
            <person name="Friedman R."/>
            <person name="Venter J.C."/>
        </authorList>
    </citation>
    <scope>NUCLEOTIDE SEQUENCE [LARGE SCALE GENOMIC DNA]</scope>
    <source>
        <strain evidence="16 17">RED65</strain>
    </source>
</reference>
<dbReference type="SUPFAM" id="SSF56935">
    <property type="entry name" value="Porins"/>
    <property type="match status" value="1"/>
</dbReference>
<dbReference type="HOGENOM" id="CLU_016091_0_0_6"/>
<dbReference type="OrthoDB" id="9764669at2"/>
<keyword evidence="17" id="KW-1185">Reference proteome</keyword>
<keyword evidence="10 11" id="KW-0998">Cell outer membrane</keyword>
<dbReference type="RefSeq" id="WP_007017404.1">
    <property type="nucleotide sequence ID" value="NZ_CH724113.1"/>
</dbReference>
<dbReference type="InterPro" id="IPR036942">
    <property type="entry name" value="Beta-barrel_TonB_sf"/>
</dbReference>
<sequence length="696" mass="78213">MLTKYHLTLLTTGLFTAISWASPETELESVTVKGTAGAFGSQNKNFTMEEIDTGEFFNQAKDLSQVLNGLSGITIRSSGGLGQEYELSMNGLSGEQVRFYIDGVPMENYGPSMGINNFPVNLIERIDVYRGVVPISLAGDALGGAINFVTRKAQSDFTDIAYTIGSFNTHRLSLSSQFVSARDHYLITSAYLNYSDNDYEVDNIPVTDSLDNKIGEASFKRFNDTYHSQMLNMKLGSYGLNWADDANIGISLSENYDEVQNPSSTMNRAFGKLHSRSQTYLLSSHIERNLGQHDVRWDGQIGTSKDTIYDTFSRKYDWDGSFEDSSQGRAEFYEVPSILEIKDKIYSSTAFYQYTLSDDISLSTSLSTYGLERSGNDNLNPNNRFFSTPNSTVKNILAFNISTDIKNSITWDTFAKVYHFAADTTTSENNEQINTSSDFTNYGFGSALKWPFSQNSYGTVSIEKAYRLPTPDEVLGDGQFIRANPDLKPETSNNINLGIASTLETKNWFSSAGINLFYRDASDFIQYEADRIITGINVNKSEVEINGFEANLEASYSTLFKLAFTTTYQDIRDVARETILGGQNQNYNGRLPNKPYLFSRLQISTEQVLYNNVLSVSWNTQFVEKFYLTPESSGNSETKRVIPQQLFHDLDISYALAYGKYNVGLSVSNITDEKLYDNFSIQKPGRAFYLKLRYTY</sequence>
<comment type="similarity">
    <text evidence="2">Belongs to the TonB-dependent receptor family. Hemoglobin/haptoglobin binding protein subfamily.</text>
</comment>
<dbReference type="STRING" id="207949.RED65_11385"/>
<dbReference type="PANTHER" id="PTHR30069:SF29">
    <property type="entry name" value="HEMOGLOBIN AND HEMOGLOBIN-HAPTOGLOBIN-BINDING PROTEIN 1-RELATED"/>
    <property type="match status" value="1"/>
</dbReference>